<dbReference type="Gene3D" id="2.40.50.1020">
    <property type="entry name" value="LytTr DNA-binding domain"/>
    <property type="match status" value="1"/>
</dbReference>
<dbReference type="Pfam" id="PF04397">
    <property type="entry name" value="LytTR"/>
    <property type="match status" value="1"/>
</dbReference>
<evidence type="ECO:0000256" key="2">
    <source>
        <dbReference type="ARBA" id="ARBA00024867"/>
    </source>
</evidence>
<dbReference type="PANTHER" id="PTHR37299">
    <property type="entry name" value="TRANSCRIPTIONAL REGULATOR-RELATED"/>
    <property type="match status" value="1"/>
</dbReference>
<dbReference type="InterPro" id="IPR011006">
    <property type="entry name" value="CheY-like_superfamily"/>
</dbReference>
<dbReference type="EMBL" id="QGDL01000021">
    <property type="protein sequence ID" value="PWJ20698.1"/>
    <property type="molecule type" value="Genomic_DNA"/>
</dbReference>
<feature type="domain" description="HTH LytTR-type" evidence="5">
    <location>
        <begin position="131"/>
        <end position="229"/>
    </location>
</feature>
<protein>
    <recommendedName>
        <fullName evidence="1">Stage 0 sporulation protein A homolog</fullName>
    </recommendedName>
</protein>
<dbReference type="GO" id="GO:0000156">
    <property type="term" value="F:phosphorelay response regulator activity"/>
    <property type="evidence" value="ECO:0007669"/>
    <property type="project" value="InterPro"/>
</dbReference>
<dbReference type="Proteomes" id="UP000245845">
    <property type="component" value="Unassembled WGS sequence"/>
</dbReference>
<evidence type="ECO:0000259" key="4">
    <source>
        <dbReference type="PROSITE" id="PS50110"/>
    </source>
</evidence>
<dbReference type="PANTHER" id="PTHR37299:SF1">
    <property type="entry name" value="STAGE 0 SPORULATION PROTEIN A HOMOLOG"/>
    <property type="match status" value="1"/>
</dbReference>
<comment type="function">
    <text evidence="2">May play the central regulatory role in sporulation. It may be an element of the effector pathway responsible for the activation of sporulation genes in response to nutritional stress. Spo0A may act in concert with spo0H (a sigma factor) to control the expression of some genes that are critical to the sporulation process.</text>
</comment>
<dbReference type="RefSeq" id="WP_109733724.1">
    <property type="nucleotide sequence ID" value="NZ_BAAACK010000008.1"/>
</dbReference>
<dbReference type="InterPro" id="IPR001789">
    <property type="entry name" value="Sig_transdc_resp-reg_receiver"/>
</dbReference>
<dbReference type="GO" id="GO:0003677">
    <property type="term" value="F:DNA binding"/>
    <property type="evidence" value="ECO:0007669"/>
    <property type="project" value="InterPro"/>
</dbReference>
<evidence type="ECO:0000313" key="6">
    <source>
        <dbReference type="EMBL" id="PWJ20698.1"/>
    </source>
</evidence>
<keyword evidence="3" id="KW-0597">Phosphoprotein</keyword>
<sequence>MIRIAVVEDEKEYQSRLDTYIKQFEKESGQSFQVTFFKDGLDIVDDYKPVWDIILMDIKMKHMDGMEAAEKIRRSDPAVILIFITTMAQYAIKGYEVDALDFVLKPITYAQFSMKLKKALVLLKKKEEKYLLLPVDERKERVSTNDILFIEVKNHNLHIVSRNKTYVMRCSMQQMERELAECHFVRCSNSYLVNLKNVTGVRKETVMAGEYELPVSRPKKKQFLKALSDYLGTGYL</sequence>
<evidence type="ECO:0000256" key="1">
    <source>
        <dbReference type="ARBA" id="ARBA00018672"/>
    </source>
</evidence>
<feature type="domain" description="Response regulatory" evidence="4">
    <location>
        <begin position="3"/>
        <end position="120"/>
    </location>
</feature>
<keyword evidence="7" id="KW-1185">Reference proteome</keyword>
<dbReference type="AlphaFoldDB" id="A0A2Y9BNZ4"/>
<dbReference type="PROSITE" id="PS50930">
    <property type="entry name" value="HTH_LYTTR"/>
    <property type="match status" value="1"/>
</dbReference>
<feature type="modified residue" description="4-aspartylphosphate" evidence="3">
    <location>
        <position position="57"/>
    </location>
</feature>
<dbReference type="PROSITE" id="PS50110">
    <property type="entry name" value="RESPONSE_REGULATORY"/>
    <property type="match status" value="1"/>
</dbReference>
<dbReference type="SMART" id="SM00448">
    <property type="entry name" value="REC"/>
    <property type="match status" value="1"/>
</dbReference>
<dbReference type="InterPro" id="IPR007492">
    <property type="entry name" value="LytTR_DNA-bd_dom"/>
</dbReference>
<organism evidence="6 7">
    <name type="scientific">Faecalicatena orotica</name>
    <dbReference type="NCBI Taxonomy" id="1544"/>
    <lineage>
        <taxon>Bacteria</taxon>
        <taxon>Bacillati</taxon>
        <taxon>Bacillota</taxon>
        <taxon>Clostridia</taxon>
        <taxon>Lachnospirales</taxon>
        <taxon>Lachnospiraceae</taxon>
        <taxon>Faecalicatena</taxon>
    </lineage>
</organism>
<dbReference type="SMART" id="SM00850">
    <property type="entry name" value="LytTR"/>
    <property type="match status" value="1"/>
</dbReference>
<dbReference type="OrthoDB" id="9788600at2"/>
<evidence type="ECO:0000313" key="7">
    <source>
        <dbReference type="Proteomes" id="UP000245845"/>
    </source>
</evidence>
<reference evidence="6 7" key="1">
    <citation type="submission" date="2018-05" db="EMBL/GenBank/DDBJ databases">
        <title>The Hungate 1000. A catalogue of reference genomes from the rumen microbiome.</title>
        <authorList>
            <person name="Kelly W."/>
        </authorList>
    </citation>
    <scope>NUCLEOTIDE SEQUENCE [LARGE SCALE GENOMIC DNA]</scope>
    <source>
        <strain evidence="6 7">NLAE-zl-C242</strain>
    </source>
</reference>
<gene>
    <name evidence="6" type="ORF">A8806_12114</name>
</gene>
<proteinExistence type="predicted"/>
<evidence type="ECO:0000259" key="5">
    <source>
        <dbReference type="PROSITE" id="PS50930"/>
    </source>
</evidence>
<dbReference type="Pfam" id="PF00072">
    <property type="entry name" value="Response_reg"/>
    <property type="match status" value="1"/>
</dbReference>
<evidence type="ECO:0000256" key="3">
    <source>
        <dbReference type="PROSITE-ProRule" id="PRU00169"/>
    </source>
</evidence>
<dbReference type="SUPFAM" id="SSF52172">
    <property type="entry name" value="CheY-like"/>
    <property type="match status" value="1"/>
</dbReference>
<accession>A0A2Y9BNZ4</accession>
<dbReference type="Gene3D" id="3.40.50.2300">
    <property type="match status" value="1"/>
</dbReference>
<dbReference type="InterPro" id="IPR046947">
    <property type="entry name" value="LytR-like"/>
</dbReference>
<name>A0A2Y9BNZ4_9FIRM</name>
<comment type="caution">
    <text evidence="6">The sequence shown here is derived from an EMBL/GenBank/DDBJ whole genome shotgun (WGS) entry which is preliminary data.</text>
</comment>